<gene>
    <name evidence="7" type="ORF">LCGC14_0472760</name>
</gene>
<dbReference type="Pfam" id="PF03899">
    <property type="entry name" value="ATP-synt_I"/>
    <property type="match status" value="1"/>
</dbReference>
<accession>A0A0F9SUM7</accession>
<keyword evidence="3 6" id="KW-0812">Transmembrane</keyword>
<evidence type="ECO:0008006" key="8">
    <source>
        <dbReference type="Google" id="ProtNLM"/>
    </source>
</evidence>
<proteinExistence type="predicted"/>
<feature type="transmembrane region" description="Helical" evidence="6">
    <location>
        <begin position="39"/>
        <end position="62"/>
    </location>
</feature>
<comment type="caution">
    <text evidence="7">The sequence shown here is derived from an EMBL/GenBank/DDBJ whole genome shotgun (WGS) entry which is preliminary data.</text>
</comment>
<feature type="transmembrane region" description="Helical" evidence="6">
    <location>
        <begin position="83"/>
        <end position="100"/>
    </location>
</feature>
<evidence type="ECO:0000256" key="3">
    <source>
        <dbReference type="ARBA" id="ARBA00022692"/>
    </source>
</evidence>
<dbReference type="AlphaFoldDB" id="A0A0F9SUM7"/>
<reference evidence="7" key="1">
    <citation type="journal article" date="2015" name="Nature">
        <title>Complex archaea that bridge the gap between prokaryotes and eukaryotes.</title>
        <authorList>
            <person name="Spang A."/>
            <person name="Saw J.H."/>
            <person name="Jorgensen S.L."/>
            <person name="Zaremba-Niedzwiedzka K."/>
            <person name="Martijn J."/>
            <person name="Lind A.E."/>
            <person name="van Eijk R."/>
            <person name="Schleper C."/>
            <person name="Guy L."/>
            <person name="Ettema T.J."/>
        </authorList>
    </citation>
    <scope>NUCLEOTIDE SEQUENCE</scope>
</reference>
<evidence type="ECO:0000256" key="4">
    <source>
        <dbReference type="ARBA" id="ARBA00022989"/>
    </source>
</evidence>
<sequence>MTDKLASPYRLAVLKLICLQGVVALVAAVIIFFSSGVNAAFSSLAGGAVAVLPHFVFALYAFRYMGASRANQAYASLKRGNGLKFMLTIVLFALVLKHFPVILLPFFSTYILALFTGLFAPVFFKH</sequence>
<comment type="subcellular location">
    <subcellularLocation>
        <location evidence="1">Cell membrane</location>
        <topology evidence="1">Multi-pass membrane protein</topology>
    </subcellularLocation>
</comment>
<name>A0A0F9SUM7_9ZZZZ</name>
<organism evidence="7">
    <name type="scientific">marine sediment metagenome</name>
    <dbReference type="NCBI Taxonomy" id="412755"/>
    <lineage>
        <taxon>unclassified sequences</taxon>
        <taxon>metagenomes</taxon>
        <taxon>ecological metagenomes</taxon>
    </lineage>
</organism>
<evidence type="ECO:0000256" key="2">
    <source>
        <dbReference type="ARBA" id="ARBA00022475"/>
    </source>
</evidence>
<dbReference type="EMBL" id="LAZR01000504">
    <property type="protein sequence ID" value="KKN66312.1"/>
    <property type="molecule type" value="Genomic_DNA"/>
</dbReference>
<evidence type="ECO:0000256" key="5">
    <source>
        <dbReference type="ARBA" id="ARBA00023136"/>
    </source>
</evidence>
<protein>
    <recommendedName>
        <fullName evidence="8">ATP synthase protein I</fullName>
    </recommendedName>
</protein>
<feature type="transmembrane region" description="Helical" evidence="6">
    <location>
        <begin position="106"/>
        <end position="124"/>
    </location>
</feature>
<dbReference type="InterPro" id="IPR005598">
    <property type="entry name" value="ATP_synth_I"/>
</dbReference>
<keyword evidence="2" id="KW-1003">Cell membrane</keyword>
<evidence type="ECO:0000256" key="6">
    <source>
        <dbReference type="SAM" id="Phobius"/>
    </source>
</evidence>
<keyword evidence="5 6" id="KW-0472">Membrane</keyword>
<feature type="transmembrane region" description="Helical" evidence="6">
    <location>
        <begin position="12"/>
        <end position="33"/>
    </location>
</feature>
<evidence type="ECO:0000313" key="7">
    <source>
        <dbReference type="EMBL" id="KKN66312.1"/>
    </source>
</evidence>
<keyword evidence="4 6" id="KW-1133">Transmembrane helix</keyword>
<dbReference type="GO" id="GO:0005886">
    <property type="term" value="C:plasma membrane"/>
    <property type="evidence" value="ECO:0007669"/>
    <property type="project" value="UniProtKB-SubCell"/>
</dbReference>
<evidence type="ECO:0000256" key="1">
    <source>
        <dbReference type="ARBA" id="ARBA00004651"/>
    </source>
</evidence>